<sequence>MRSLFAAAAAAACLSAALPATAAVTQDDFLVARTSNLVALCTVEPQDPLGSQALHFCHGYMAGVADQYQALGSPRPGAPRPFCLPDQRPTRSQAIGMFVEWVKANPAEASAEAVDSLFRFARATWPCR</sequence>
<feature type="signal peptide" evidence="1">
    <location>
        <begin position="1"/>
        <end position="22"/>
    </location>
</feature>
<gene>
    <name evidence="3" type="ORF">EDC65_0345</name>
</gene>
<dbReference type="AlphaFoldDB" id="A0A3N1MC40"/>
<keyword evidence="4" id="KW-1185">Reference proteome</keyword>
<organism evidence="3 4">
    <name type="scientific">Stella humosa</name>
    <dbReference type="NCBI Taxonomy" id="94"/>
    <lineage>
        <taxon>Bacteria</taxon>
        <taxon>Pseudomonadati</taxon>
        <taxon>Pseudomonadota</taxon>
        <taxon>Alphaproteobacteria</taxon>
        <taxon>Rhodospirillales</taxon>
        <taxon>Stellaceae</taxon>
        <taxon>Stella</taxon>
    </lineage>
</organism>
<name>A0A3N1MC40_9PROT</name>
<feature type="domain" description="Rap1a immunity protein" evidence="2">
    <location>
        <begin position="35"/>
        <end position="127"/>
    </location>
</feature>
<protein>
    <recommendedName>
        <fullName evidence="2">Rap1a immunity protein domain-containing protein</fullName>
    </recommendedName>
</protein>
<accession>A0A3N1MC40</accession>
<dbReference type="RefSeq" id="WP_123687962.1">
    <property type="nucleotide sequence ID" value="NZ_AP019700.1"/>
</dbReference>
<dbReference type="Proteomes" id="UP000278222">
    <property type="component" value="Unassembled WGS sequence"/>
</dbReference>
<dbReference type="Pfam" id="PF18602">
    <property type="entry name" value="Rap1a"/>
    <property type="match status" value="1"/>
</dbReference>
<evidence type="ECO:0000313" key="4">
    <source>
        <dbReference type="Proteomes" id="UP000278222"/>
    </source>
</evidence>
<feature type="chain" id="PRO_5018004595" description="Rap1a immunity protein domain-containing protein" evidence="1">
    <location>
        <begin position="23"/>
        <end position="128"/>
    </location>
</feature>
<evidence type="ECO:0000259" key="2">
    <source>
        <dbReference type="Pfam" id="PF18602"/>
    </source>
</evidence>
<comment type="caution">
    <text evidence="3">The sequence shown here is derived from an EMBL/GenBank/DDBJ whole genome shotgun (WGS) entry which is preliminary data.</text>
</comment>
<evidence type="ECO:0000256" key="1">
    <source>
        <dbReference type="SAM" id="SignalP"/>
    </source>
</evidence>
<dbReference type="OrthoDB" id="5516488at2"/>
<keyword evidence="1" id="KW-0732">Signal</keyword>
<dbReference type="InterPro" id="IPR041238">
    <property type="entry name" value="Rap1a"/>
</dbReference>
<dbReference type="EMBL" id="RJKX01000011">
    <property type="protein sequence ID" value="ROQ01168.1"/>
    <property type="molecule type" value="Genomic_DNA"/>
</dbReference>
<reference evidence="3 4" key="1">
    <citation type="submission" date="2018-11" db="EMBL/GenBank/DDBJ databases">
        <title>Genomic Encyclopedia of Type Strains, Phase IV (KMG-IV): sequencing the most valuable type-strain genomes for metagenomic binning, comparative biology and taxonomic classification.</title>
        <authorList>
            <person name="Goeker M."/>
        </authorList>
    </citation>
    <scope>NUCLEOTIDE SEQUENCE [LARGE SCALE GENOMIC DNA]</scope>
    <source>
        <strain evidence="3 4">DSM 5900</strain>
    </source>
</reference>
<proteinExistence type="predicted"/>
<evidence type="ECO:0000313" key="3">
    <source>
        <dbReference type="EMBL" id="ROQ01168.1"/>
    </source>
</evidence>